<keyword evidence="2" id="KW-0812">Transmembrane</keyword>
<comment type="caution">
    <text evidence="3">The sequence shown here is derived from an EMBL/GenBank/DDBJ whole genome shotgun (WGS) entry which is preliminary data.</text>
</comment>
<reference evidence="3" key="2">
    <citation type="submission" date="2020-09" db="EMBL/GenBank/DDBJ databases">
        <authorList>
            <person name="Sun Q."/>
            <person name="Ohkuma M."/>
        </authorList>
    </citation>
    <scope>NUCLEOTIDE SEQUENCE</scope>
    <source>
        <strain evidence="3">JCM 3131</strain>
    </source>
</reference>
<evidence type="ECO:0000256" key="2">
    <source>
        <dbReference type="SAM" id="Phobius"/>
    </source>
</evidence>
<gene>
    <name evidence="3" type="ORF">GCM10010145_63400</name>
</gene>
<feature type="transmembrane region" description="Helical" evidence="2">
    <location>
        <begin position="32"/>
        <end position="52"/>
    </location>
</feature>
<evidence type="ECO:0000313" key="4">
    <source>
        <dbReference type="Proteomes" id="UP000620156"/>
    </source>
</evidence>
<sequence>MQSPAVRPLARRGPRVLPEGVRRRVPGLLSPVLIALACLFAPLGALAGWATYGIGDPARYAAATAPLAADPAVREAVAEAVTSGIMREIRVAPALHAPVRSFTHEAVRSFTRTEAFRTAWGEANRATHAAVMRAVRGDGGGAVTLDVAPVAERVKRQLVRDGVPFAHRIPVGHTRVTVLSAGDLDRLRKGYRVLELTAFWLPSLAAALAVAGVLAAARRRRALFATGVGTALGGAALGLAVAVGRRLTLTDLPPDVSRAAVAAVYDALTVTLRVVTWLLVVVGAAVALGAWLTGRGGRSRRAPAAPVPAPPEEPDRARI</sequence>
<dbReference type="AlphaFoldDB" id="A0A918BSG3"/>
<feature type="transmembrane region" description="Helical" evidence="2">
    <location>
        <begin position="274"/>
        <end position="292"/>
    </location>
</feature>
<keyword evidence="2" id="KW-0472">Membrane</keyword>
<keyword evidence="4" id="KW-1185">Reference proteome</keyword>
<feature type="transmembrane region" description="Helical" evidence="2">
    <location>
        <begin position="223"/>
        <end position="244"/>
    </location>
</feature>
<accession>A0A918BSG3</accession>
<reference evidence="3" key="1">
    <citation type="journal article" date="2014" name="Int. J. Syst. Evol. Microbiol.">
        <title>Complete genome sequence of Corynebacterium casei LMG S-19264T (=DSM 44701T), isolated from a smear-ripened cheese.</title>
        <authorList>
            <consortium name="US DOE Joint Genome Institute (JGI-PGF)"/>
            <person name="Walter F."/>
            <person name="Albersmeier A."/>
            <person name="Kalinowski J."/>
            <person name="Ruckert C."/>
        </authorList>
    </citation>
    <scope>NUCLEOTIDE SEQUENCE</scope>
    <source>
        <strain evidence="3">JCM 3131</strain>
    </source>
</reference>
<proteinExistence type="predicted"/>
<dbReference type="EMBL" id="BMQK01000022">
    <property type="protein sequence ID" value="GGQ85115.1"/>
    <property type="molecule type" value="Genomic_DNA"/>
</dbReference>
<evidence type="ECO:0008006" key="5">
    <source>
        <dbReference type="Google" id="ProtNLM"/>
    </source>
</evidence>
<feature type="region of interest" description="Disordered" evidence="1">
    <location>
        <begin position="296"/>
        <end position="319"/>
    </location>
</feature>
<evidence type="ECO:0000256" key="1">
    <source>
        <dbReference type="SAM" id="MobiDB-lite"/>
    </source>
</evidence>
<keyword evidence="2" id="KW-1133">Transmembrane helix</keyword>
<dbReference type="Proteomes" id="UP000620156">
    <property type="component" value="Unassembled WGS sequence"/>
</dbReference>
<evidence type="ECO:0000313" key="3">
    <source>
        <dbReference type="EMBL" id="GGQ85115.1"/>
    </source>
</evidence>
<organism evidence="3 4">
    <name type="scientific">Streptomyces ruber</name>
    <dbReference type="NCBI Taxonomy" id="83378"/>
    <lineage>
        <taxon>Bacteria</taxon>
        <taxon>Bacillati</taxon>
        <taxon>Actinomycetota</taxon>
        <taxon>Actinomycetes</taxon>
        <taxon>Kitasatosporales</taxon>
        <taxon>Streptomycetaceae</taxon>
        <taxon>Streptomyces</taxon>
    </lineage>
</organism>
<feature type="transmembrane region" description="Helical" evidence="2">
    <location>
        <begin position="197"/>
        <end position="216"/>
    </location>
</feature>
<protein>
    <recommendedName>
        <fullName evidence="5">Integral membrane protein</fullName>
    </recommendedName>
</protein>
<name>A0A918BSG3_9ACTN</name>